<evidence type="ECO:0000256" key="10">
    <source>
        <dbReference type="ARBA" id="ARBA00022679"/>
    </source>
</evidence>
<dbReference type="RefSeq" id="WP_031503337.1">
    <property type="nucleotide sequence ID" value="NC_022795.1"/>
</dbReference>
<dbReference type="EMBL" id="CP007141">
    <property type="protein sequence ID" value="AJC73040.1"/>
    <property type="molecule type" value="Genomic_DNA"/>
</dbReference>
<keyword evidence="11 15" id="KW-0547">Nucleotide-binding</keyword>
<comment type="catalytic activity">
    <reaction evidence="1 15">
        <text>1-(5-phospho-beta-D-ribosyl)-ATP + diphosphate = 5-phospho-alpha-D-ribose 1-diphosphate + ATP</text>
        <dbReference type="Rhea" id="RHEA:18473"/>
        <dbReference type="ChEBI" id="CHEBI:30616"/>
        <dbReference type="ChEBI" id="CHEBI:33019"/>
        <dbReference type="ChEBI" id="CHEBI:58017"/>
        <dbReference type="ChEBI" id="CHEBI:73183"/>
        <dbReference type="EC" id="2.4.2.17"/>
    </reaction>
</comment>
<evidence type="ECO:0000313" key="17">
    <source>
        <dbReference type="EMBL" id="AJC73040.1"/>
    </source>
</evidence>
<comment type="subcellular location">
    <subcellularLocation>
        <location evidence="2 15">Cytoplasm</location>
    </subcellularLocation>
</comment>
<dbReference type="NCBIfam" id="TIGR00070">
    <property type="entry name" value="hisG"/>
    <property type="match status" value="1"/>
</dbReference>
<evidence type="ECO:0000256" key="4">
    <source>
        <dbReference type="ARBA" id="ARBA00009489"/>
    </source>
</evidence>
<comment type="subunit">
    <text evidence="15">Heteromultimer composed of HisG and HisZ subunits.</text>
</comment>
<keyword evidence="9 15" id="KW-0328">Glycosyltransferase</keyword>
<keyword evidence="10 15" id="KW-0808">Transferase</keyword>
<proteinExistence type="inferred from homology"/>
<dbReference type="EC" id="2.4.2.17" evidence="5 15"/>
<dbReference type="KEGG" id="phy:AJ81_01200"/>
<evidence type="ECO:0000256" key="6">
    <source>
        <dbReference type="ARBA" id="ARBA00020998"/>
    </source>
</evidence>
<keyword evidence="13 15" id="KW-0368">Histidine biosynthesis</keyword>
<dbReference type="PROSITE" id="PS01316">
    <property type="entry name" value="ATP_P_PHORIBOSYLTR"/>
    <property type="match status" value="1"/>
</dbReference>
<name>A0A0X1KP87_9THEM</name>
<dbReference type="InterPro" id="IPR018198">
    <property type="entry name" value="ATP_PRibTrfase_CS"/>
</dbReference>
<accession>A0A0X1KP87</accession>
<dbReference type="HAMAP" id="MF_01018">
    <property type="entry name" value="HisG_Short"/>
    <property type="match status" value="1"/>
</dbReference>
<evidence type="ECO:0000256" key="15">
    <source>
        <dbReference type="HAMAP-Rule" id="MF_01018"/>
    </source>
</evidence>
<dbReference type="GO" id="GO:0000105">
    <property type="term" value="P:L-histidine biosynthetic process"/>
    <property type="evidence" value="ECO:0007669"/>
    <property type="project" value="UniProtKB-UniRule"/>
</dbReference>
<reference evidence="17 18" key="1">
    <citation type="submission" date="2014-01" db="EMBL/GenBank/DDBJ databases">
        <title>Genome sequencing of Thermotog hypogea.</title>
        <authorList>
            <person name="Zhang X."/>
            <person name="Alvare G."/>
            <person name="Fristensky B."/>
            <person name="Chen L."/>
            <person name="Suen T."/>
            <person name="Chen Q."/>
            <person name="Ma K."/>
        </authorList>
    </citation>
    <scope>NUCLEOTIDE SEQUENCE [LARGE SCALE GENOMIC DNA]</scope>
    <source>
        <strain evidence="17 18">DSM 11164</strain>
    </source>
</reference>
<evidence type="ECO:0000256" key="7">
    <source>
        <dbReference type="ARBA" id="ARBA00022490"/>
    </source>
</evidence>
<evidence type="ECO:0000256" key="8">
    <source>
        <dbReference type="ARBA" id="ARBA00022605"/>
    </source>
</evidence>
<dbReference type="GO" id="GO:0005524">
    <property type="term" value="F:ATP binding"/>
    <property type="evidence" value="ECO:0007669"/>
    <property type="project" value="UniProtKB-KW"/>
</dbReference>
<protein>
    <recommendedName>
        <fullName evidence="6 15">ATP phosphoribosyltransferase</fullName>
        <shortName evidence="15">ATP-PRT</shortName>
        <shortName evidence="15">ATP-PRTase</shortName>
        <ecNumber evidence="5 15">2.4.2.17</ecNumber>
    </recommendedName>
</protein>
<evidence type="ECO:0000256" key="12">
    <source>
        <dbReference type="ARBA" id="ARBA00022840"/>
    </source>
</evidence>
<dbReference type="AlphaFoldDB" id="A0A0X1KP87"/>
<feature type="domain" description="ATP phosphoribosyltransferase catalytic" evidence="16">
    <location>
        <begin position="49"/>
        <end position="199"/>
    </location>
</feature>
<evidence type="ECO:0000259" key="16">
    <source>
        <dbReference type="Pfam" id="PF01634"/>
    </source>
</evidence>
<evidence type="ECO:0000256" key="5">
    <source>
        <dbReference type="ARBA" id="ARBA00011946"/>
    </source>
</evidence>
<dbReference type="STRING" id="1123384.AJ81_01200"/>
<evidence type="ECO:0000256" key="2">
    <source>
        <dbReference type="ARBA" id="ARBA00004496"/>
    </source>
</evidence>
<dbReference type="UniPathway" id="UPA00031">
    <property type="reaction ID" value="UER00006"/>
</dbReference>
<keyword evidence="8 15" id="KW-0028">Amino-acid biosynthesis</keyword>
<evidence type="ECO:0000256" key="1">
    <source>
        <dbReference type="ARBA" id="ARBA00000915"/>
    </source>
</evidence>
<comment type="similarity">
    <text evidence="4 15">Belongs to the ATP phosphoribosyltransferase family. Short subfamily.</text>
</comment>
<comment type="function">
    <text evidence="14 15">Catalyzes the condensation of ATP and 5-phosphoribose 1-diphosphate to form N'-(5'-phosphoribosyl)-ATP (PR-ATP). Has a crucial role in the pathway because the rate of histidine biosynthesis seems to be controlled primarily by regulation of HisG enzymatic activity.</text>
</comment>
<comment type="pathway">
    <text evidence="3 15">Amino-acid biosynthesis; L-histidine biosynthesis; L-histidine from 5-phospho-alpha-D-ribose 1-diphosphate: step 1/9.</text>
</comment>
<evidence type="ECO:0000256" key="3">
    <source>
        <dbReference type="ARBA" id="ARBA00004667"/>
    </source>
</evidence>
<comment type="domain">
    <text evidence="15">Lacks the C-terminal regulatory region which is replaced by HisZ.</text>
</comment>
<sequence>MVKIALAKGRLEDEAFAFLERCDFQFKERSERSLIVEDVEEQLKIFIVKPSDVPTYVFNNVADVGICGTDSIVESQFRLVQPMKLPFGKARMVVAGLEGFKVKNGSVSVATKFPVSAKLYFDSKGLDVKIIKLHGSVELAPIVGLAPLIVDIVQTGRTLKENGLSILDEVYPISAVVTLNDVAYRIKRAEILDFLGRLERGLEREGTR</sequence>
<keyword evidence="18" id="KW-1185">Reference proteome</keyword>
<evidence type="ECO:0000313" key="18">
    <source>
        <dbReference type="Proteomes" id="UP000077469"/>
    </source>
</evidence>
<dbReference type="PANTHER" id="PTHR21403">
    <property type="entry name" value="ATP PHOSPHORIBOSYLTRANSFERASE ATP-PRTASE"/>
    <property type="match status" value="1"/>
</dbReference>
<dbReference type="Proteomes" id="UP000077469">
    <property type="component" value="Chromosome"/>
</dbReference>
<dbReference type="GO" id="GO:0005737">
    <property type="term" value="C:cytoplasm"/>
    <property type="evidence" value="ECO:0007669"/>
    <property type="project" value="UniProtKB-SubCell"/>
</dbReference>
<dbReference type="CDD" id="cd13595">
    <property type="entry name" value="PBP2_HisGs"/>
    <property type="match status" value="1"/>
</dbReference>
<keyword evidence="7 15" id="KW-0963">Cytoplasm</keyword>
<evidence type="ECO:0000256" key="14">
    <source>
        <dbReference type="ARBA" id="ARBA00024861"/>
    </source>
</evidence>
<dbReference type="OrthoDB" id="9801867at2"/>
<dbReference type="SUPFAM" id="SSF53850">
    <property type="entry name" value="Periplasmic binding protein-like II"/>
    <property type="match status" value="1"/>
</dbReference>
<organism evidence="17 18">
    <name type="scientific">Pseudothermotoga hypogea DSM 11164 = NBRC 106472</name>
    <dbReference type="NCBI Taxonomy" id="1123384"/>
    <lineage>
        <taxon>Bacteria</taxon>
        <taxon>Thermotogati</taxon>
        <taxon>Thermotogota</taxon>
        <taxon>Thermotogae</taxon>
        <taxon>Thermotogales</taxon>
        <taxon>Thermotogaceae</taxon>
        <taxon>Pseudothermotoga</taxon>
    </lineage>
</organism>
<evidence type="ECO:0000256" key="9">
    <source>
        <dbReference type="ARBA" id="ARBA00022676"/>
    </source>
</evidence>
<evidence type="ECO:0000256" key="13">
    <source>
        <dbReference type="ARBA" id="ARBA00023102"/>
    </source>
</evidence>
<keyword evidence="12 15" id="KW-0067">ATP-binding</keyword>
<evidence type="ECO:0000256" key="11">
    <source>
        <dbReference type="ARBA" id="ARBA00022741"/>
    </source>
</evidence>
<gene>
    <name evidence="15" type="primary">hisG</name>
    <name evidence="17" type="ORF">AJ81_01200</name>
</gene>
<dbReference type="InterPro" id="IPR024893">
    <property type="entry name" value="ATP_PRibTrfase_HisG_short"/>
</dbReference>
<dbReference type="InterPro" id="IPR013820">
    <property type="entry name" value="ATP_PRibTrfase_cat"/>
</dbReference>
<dbReference type="FunFam" id="3.40.190.10:FF:000008">
    <property type="entry name" value="ATP phosphoribosyltransferase"/>
    <property type="match status" value="1"/>
</dbReference>
<dbReference type="PaxDb" id="1123384-AJ81_01200"/>
<dbReference type="GO" id="GO:0003879">
    <property type="term" value="F:ATP phosphoribosyltransferase activity"/>
    <property type="evidence" value="ECO:0007669"/>
    <property type="project" value="UniProtKB-UniRule"/>
</dbReference>
<dbReference type="PANTHER" id="PTHR21403:SF8">
    <property type="entry name" value="ATP PHOSPHORIBOSYLTRANSFERASE"/>
    <property type="match status" value="1"/>
</dbReference>
<dbReference type="InterPro" id="IPR001348">
    <property type="entry name" value="ATP_PRibTrfase_HisG"/>
</dbReference>
<dbReference type="PATRIC" id="fig|1123384.7.peg.242"/>
<dbReference type="Pfam" id="PF01634">
    <property type="entry name" value="HisG"/>
    <property type="match status" value="1"/>
</dbReference>
<dbReference type="Gene3D" id="3.40.190.10">
    <property type="entry name" value="Periplasmic binding protein-like II"/>
    <property type="match status" value="2"/>
</dbReference>